<evidence type="ECO:0000256" key="2">
    <source>
        <dbReference type="SAM" id="Phobius"/>
    </source>
</evidence>
<evidence type="ECO:0000256" key="3">
    <source>
        <dbReference type="SAM" id="SignalP"/>
    </source>
</evidence>
<evidence type="ECO:0000256" key="1">
    <source>
        <dbReference type="SAM" id="MobiDB-lite"/>
    </source>
</evidence>
<evidence type="ECO:0000313" key="5">
    <source>
        <dbReference type="Proteomes" id="UP000242381"/>
    </source>
</evidence>
<organism evidence="4 5">
    <name type="scientific">Rhizopus microsporus</name>
    <dbReference type="NCBI Taxonomy" id="58291"/>
    <lineage>
        <taxon>Eukaryota</taxon>
        <taxon>Fungi</taxon>
        <taxon>Fungi incertae sedis</taxon>
        <taxon>Mucoromycota</taxon>
        <taxon>Mucoromycotina</taxon>
        <taxon>Mucoromycetes</taxon>
        <taxon>Mucorales</taxon>
        <taxon>Mucorineae</taxon>
        <taxon>Rhizopodaceae</taxon>
        <taxon>Rhizopus</taxon>
    </lineage>
</organism>
<proteinExistence type="predicted"/>
<feature type="region of interest" description="Disordered" evidence="1">
    <location>
        <begin position="87"/>
        <end position="130"/>
    </location>
</feature>
<feature type="compositionally biased region" description="Basic and acidic residues" evidence="1">
    <location>
        <begin position="55"/>
        <end position="72"/>
    </location>
</feature>
<keyword evidence="2" id="KW-0812">Transmembrane</keyword>
<gene>
    <name evidence="4" type="ORF">BCV71DRAFT_40565</name>
</gene>
<feature type="chain" id="PRO_5012936329" description="Mid2 domain-containing protein" evidence="3">
    <location>
        <begin position="22"/>
        <end position="312"/>
    </location>
</feature>
<reference evidence="4 5" key="1">
    <citation type="journal article" date="2016" name="Proc. Natl. Acad. Sci. U.S.A.">
        <title>Lipid metabolic changes in an early divergent fungus govern the establishment of a mutualistic symbiosis with endobacteria.</title>
        <authorList>
            <person name="Lastovetsky O.A."/>
            <person name="Gaspar M.L."/>
            <person name="Mondo S.J."/>
            <person name="LaButti K.M."/>
            <person name="Sandor L."/>
            <person name="Grigoriev I.V."/>
            <person name="Henry S.A."/>
            <person name="Pawlowska T.E."/>
        </authorList>
    </citation>
    <scope>NUCLEOTIDE SEQUENCE [LARGE SCALE GENOMIC DNA]</scope>
    <source>
        <strain evidence="4 5">ATCC 11559</strain>
    </source>
</reference>
<feature type="signal peptide" evidence="3">
    <location>
        <begin position="1"/>
        <end position="21"/>
    </location>
</feature>
<dbReference type="OMA" id="RYVISMI"/>
<dbReference type="VEuPathDB" id="FungiDB:BCV72DRAFT_19629"/>
<evidence type="ECO:0008006" key="6">
    <source>
        <dbReference type="Google" id="ProtNLM"/>
    </source>
</evidence>
<dbReference type="AlphaFoldDB" id="A0A1X0RSW6"/>
<feature type="region of interest" description="Disordered" evidence="1">
    <location>
        <begin position="30"/>
        <end position="73"/>
    </location>
</feature>
<feature type="region of interest" description="Disordered" evidence="1">
    <location>
        <begin position="268"/>
        <end position="288"/>
    </location>
</feature>
<accession>A0A1X0RSW6</accession>
<protein>
    <recommendedName>
        <fullName evidence="6">Mid2 domain-containing protein</fullName>
    </recommendedName>
</protein>
<feature type="compositionally biased region" description="Polar residues" evidence="1">
    <location>
        <begin position="41"/>
        <end position="52"/>
    </location>
</feature>
<feature type="compositionally biased region" description="Low complexity" evidence="1">
    <location>
        <begin position="181"/>
        <end position="199"/>
    </location>
</feature>
<sequence>MKTHISLIIILFIPLLQFTLCDVILPTPTPTNNSPNAPPIVTTNEQNNNTPTHAPDADKAHHDDHDHDKKGPEITVETIYKTVTEQTTPSILSVSNSGSGAPLQQQPRNDTVNNNNNNNPSPSGRNDRLTNDMTQNQQALKRMILILSLVGGLGVIAIVATIVIFTKIRAKNRRHREEATEAVATAVDSASTTSSSSDDSYSHHHSHHYENDQEEIVPSAPPALAMIEPPQRRYVISMISQTTASPSAPTAKELDAIVDDNDEVGSCSRYAAPQPEGPPPAYTPSAPPHYALPMDAVVLENVIPSRRHSYGS</sequence>
<keyword evidence="2" id="KW-1133">Transmembrane helix</keyword>
<name>A0A1X0RSW6_RHIZD</name>
<keyword evidence="2" id="KW-0472">Membrane</keyword>
<dbReference type="Proteomes" id="UP000242381">
    <property type="component" value="Unassembled WGS sequence"/>
</dbReference>
<feature type="compositionally biased region" description="Polar residues" evidence="1">
    <location>
        <begin position="87"/>
        <end position="112"/>
    </location>
</feature>
<evidence type="ECO:0000313" key="4">
    <source>
        <dbReference type="EMBL" id="ORE15011.1"/>
    </source>
</evidence>
<dbReference type="EMBL" id="KV921443">
    <property type="protein sequence ID" value="ORE15011.1"/>
    <property type="molecule type" value="Genomic_DNA"/>
</dbReference>
<keyword evidence="3" id="KW-0732">Signal</keyword>
<feature type="transmembrane region" description="Helical" evidence="2">
    <location>
        <begin position="143"/>
        <end position="166"/>
    </location>
</feature>
<feature type="compositionally biased region" description="Pro residues" evidence="1">
    <location>
        <begin position="275"/>
        <end position="287"/>
    </location>
</feature>
<feature type="region of interest" description="Disordered" evidence="1">
    <location>
        <begin position="173"/>
        <end position="211"/>
    </location>
</feature>